<evidence type="ECO:0000313" key="2">
    <source>
        <dbReference type="Proteomes" id="UP000050761"/>
    </source>
</evidence>
<keyword evidence="2" id="KW-1185">Reference proteome</keyword>
<accession>A0A3P8IYZ3</accession>
<dbReference type="Gene3D" id="3.30.420.10">
    <property type="entry name" value="Ribonuclease H-like superfamily/Ribonuclease H"/>
    <property type="match status" value="1"/>
</dbReference>
<organism evidence="2 3">
    <name type="scientific">Heligmosomoides polygyrus</name>
    <name type="common">Parasitic roundworm</name>
    <dbReference type="NCBI Taxonomy" id="6339"/>
    <lineage>
        <taxon>Eukaryota</taxon>
        <taxon>Metazoa</taxon>
        <taxon>Ecdysozoa</taxon>
        <taxon>Nematoda</taxon>
        <taxon>Chromadorea</taxon>
        <taxon>Rhabditida</taxon>
        <taxon>Rhabditina</taxon>
        <taxon>Rhabditomorpha</taxon>
        <taxon>Strongyloidea</taxon>
        <taxon>Heligmosomidae</taxon>
        <taxon>Heligmosomoides</taxon>
    </lineage>
</organism>
<dbReference type="WBParaSite" id="HPBE_0002692101-mRNA-1">
    <property type="protein sequence ID" value="HPBE_0002692101-mRNA-1"/>
    <property type="gene ID" value="HPBE_0002692101"/>
</dbReference>
<dbReference type="EMBL" id="UZAH01041298">
    <property type="protein sequence ID" value="VDP60036.1"/>
    <property type="molecule type" value="Genomic_DNA"/>
</dbReference>
<proteinExistence type="predicted"/>
<dbReference type="PANTHER" id="PTHR46068">
    <property type="entry name" value="PROTEIN CBG27172"/>
    <property type="match status" value="1"/>
</dbReference>
<sequence length="158" mass="17942">MAHFLTSQVENIRLKRSRRLVERSADDTHRSIVFSDQKIFTIGPTVNLKNNRILAEDKKQAISRGKVTGKTPHPSSVMVWGAVTSDGRTPSVFVDAGVKINKEVYLKLVLKKVLKPWSTSHFGDKPWCFQQCSAPAHKASVAHQWCQRELPHFIDHEE</sequence>
<accession>A0A183GW51</accession>
<reference evidence="3" key="2">
    <citation type="submission" date="2019-09" db="UniProtKB">
        <authorList>
            <consortium name="WormBaseParasite"/>
        </authorList>
    </citation>
    <scope>IDENTIFICATION</scope>
</reference>
<gene>
    <name evidence="1" type="ORF">HPBE_LOCUS26920</name>
</gene>
<reference evidence="1 2" key="1">
    <citation type="submission" date="2018-11" db="EMBL/GenBank/DDBJ databases">
        <authorList>
            <consortium name="Pathogen Informatics"/>
        </authorList>
    </citation>
    <scope>NUCLEOTIDE SEQUENCE [LARGE SCALE GENOMIC DNA]</scope>
</reference>
<dbReference type="GO" id="GO:0003676">
    <property type="term" value="F:nucleic acid binding"/>
    <property type="evidence" value="ECO:0007669"/>
    <property type="project" value="InterPro"/>
</dbReference>
<evidence type="ECO:0000313" key="3">
    <source>
        <dbReference type="WBParaSite" id="HPBE_0002692101-mRNA-1"/>
    </source>
</evidence>
<name>A0A183GW51_HELPZ</name>
<dbReference type="InterPro" id="IPR036397">
    <property type="entry name" value="RNaseH_sf"/>
</dbReference>
<dbReference type="OrthoDB" id="5850996at2759"/>
<evidence type="ECO:0000313" key="1">
    <source>
        <dbReference type="EMBL" id="VDP60036.1"/>
    </source>
</evidence>
<dbReference type="PANTHER" id="PTHR46068:SF1">
    <property type="entry name" value="TRANSPOSASE IS30-LIKE HTH DOMAIN-CONTAINING PROTEIN"/>
    <property type="match status" value="1"/>
</dbReference>
<protein>
    <submittedName>
        <fullName evidence="3">DDE_3 domain-containing protein</fullName>
    </submittedName>
</protein>
<dbReference type="AlphaFoldDB" id="A0A183GW51"/>
<dbReference type="Proteomes" id="UP000050761">
    <property type="component" value="Unassembled WGS sequence"/>
</dbReference>